<keyword evidence="2" id="KW-0472">Membrane</keyword>
<dbReference type="InterPro" id="IPR018379">
    <property type="entry name" value="BEN_domain"/>
</dbReference>
<keyword evidence="2" id="KW-0812">Transmembrane</keyword>
<keyword evidence="5" id="KW-1185">Reference proteome</keyword>
<feature type="transmembrane region" description="Helical" evidence="2">
    <location>
        <begin position="6"/>
        <end position="33"/>
    </location>
</feature>
<evidence type="ECO:0000256" key="2">
    <source>
        <dbReference type="SAM" id="Phobius"/>
    </source>
</evidence>
<proteinExistence type="predicted"/>
<dbReference type="GO" id="GO:0003677">
    <property type="term" value="F:DNA binding"/>
    <property type="evidence" value="ECO:0007669"/>
    <property type="project" value="InterPro"/>
</dbReference>
<evidence type="ECO:0000313" key="5">
    <source>
        <dbReference type="Proteomes" id="UP001279410"/>
    </source>
</evidence>
<sequence length="256" mass="28238">MSTFTIFLPVVMSTSIFLTVIMSTSNIFLSVLLSLSIHFLPIRAADVLIRCIDLSDVTRVKADSYKELVSKKNLFFLGKDIWAEEESRGVHMKKRPCEADVVKPKIAVQKRALDTQDDHCSSEDESPQYVHGGKRAKINKAARRVLLPLASSPSSDDATYIGSPQRHDIELAVLVFTKEGLAQSTITGKSGRGTPPKTQLDVVKVQAITDAVRLEFPQTSVSDVRTAIRRKSTDRSAPLTNLTDRFNPALSPLTVD</sequence>
<feature type="region of interest" description="Disordered" evidence="1">
    <location>
        <begin position="113"/>
        <end position="133"/>
    </location>
</feature>
<reference evidence="4" key="1">
    <citation type="submission" date="2022-08" db="EMBL/GenBank/DDBJ databases">
        <title>Genome sequencing of akame (Lates japonicus).</title>
        <authorList>
            <person name="Hashiguchi Y."/>
            <person name="Takahashi H."/>
        </authorList>
    </citation>
    <scope>NUCLEOTIDE SEQUENCE</scope>
    <source>
        <strain evidence="4">Kochi</strain>
    </source>
</reference>
<dbReference type="Pfam" id="PF10523">
    <property type="entry name" value="BEN"/>
    <property type="match status" value="1"/>
</dbReference>
<dbReference type="Proteomes" id="UP001279410">
    <property type="component" value="Unassembled WGS sequence"/>
</dbReference>
<accession>A0AAD3N8L9</accession>
<feature type="compositionally biased region" description="Basic and acidic residues" evidence="1">
    <location>
        <begin position="113"/>
        <end position="122"/>
    </location>
</feature>
<gene>
    <name evidence="4" type="ORF">AKAME5_001992100</name>
</gene>
<evidence type="ECO:0000259" key="3">
    <source>
        <dbReference type="Pfam" id="PF10523"/>
    </source>
</evidence>
<name>A0AAD3N8L9_LATJO</name>
<feature type="domain" description="BEN" evidence="3">
    <location>
        <begin position="171"/>
        <end position="231"/>
    </location>
</feature>
<protein>
    <recommendedName>
        <fullName evidence="3">BEN domain-containing protein</fullName>
    </recommendedName>
</protein>
<organism evidence="4 5">
    <name type="scientific">Lates japonicus</name>
    <name type="common">Japanese lates</name>
    <dbReference type="NCBI Taxonomy" id="270547"/>
    <lineage>
        <taxon>Eukaryota</taxon>
        <taxon>Metazoa</taxon>
        <taxon>Chordata</taxon>
        <taxon>Craniata</taxon>
        <taxon>Vertebrata</taxon>
        <taxon>Euteleostomi</taxon>
        <taxon>Actinopterygii</taxon>
        <taxon>Neopterygii</taxon>
        <taxon>Teleostei</taxon>
        <taxon>Neoteleostei</taxon>
        <taxon>Acanthomorphata</taxon>
        <taxon>Carangaria</taxon>
        <taxon>Carangaria incertae sedis</taxon>
        <taxon>Centropomidae</taxon>
        <taxon>Lates</taxon>
    </lineage>
</organism>
<dbReference type="AlphaFoldDB" id="A0AAD3N8L9"/>
<evidence type="ECO:0000313" key="4">
    <source>
        <dbReference type="EMBL" id="GLD68608.1"/>
    </source>
</evidence>
<keyword evidence="2" id="KW-1133">Transmembrane helix</keyword>
<dbReference type="EMBL" id="BRZM01000143">
    <property type="protein sequence ID" value="GLD68608.1"/>
    <property type="molecule type" value="Genomic_DNA"/>
</dbReference>
<comment type="caution">
    <text evidence="4">The sequence shown here is derived from an EMBL/GenBank/DDBJ whole genome shotgun (WGS) entry which is preliminary data.</text>
</comment>
<dbReference type="Gene3D" id="1.10.10.2590">
    <property type="entry name" value="BEN domain"/>
    <property type="match status" value="1"/>
</dbReference>
<evidence type="ECO:0000256" key="1">
    <source>
        <dbReference type="SAM" id="MobiDB-lite"/>
    </source>
</evidence>